<gene>
    <name evidence="4" type="ORF">STSU_018765</name>
</gene>
<dbReference type="SUPFAM" id="SSF69318">
    <property type="entry name" value="Integrin alpha N-terminal domain"/>
    <property type="match status" value="1"/>
</dbReference>
<dbReference type="Gene3D" id="2.130.10.130">
    <property type="entry name" value="Integrin alpha, N-terminal"/>
    <property type="match status" value="1"/>
</dbReference>
<dbReference type="PANTHER" id="PTHR44103:SF1">
    <property type="entry name" value="PROPROTEIN CONVERTASE P"/>
    <property type="match status" value="1"/>
</dbReference>
<proteinExistence type="predicted"/>
<accession>A0A7G3UF07</accession>
<dbReference type="InterPro" id="IPR025965">
    <property type="entry name" value="FlgD/Vpr_Ig-like"/>
</dbReference>
<dbReference type="SUPFAM" id="SSF50974">
    <property type="entry name" value="Nitrous oxide reductase, N-terminal domain"/>
    <property type="match status" value="1"/>
</dbReference>
<name>A0A7G3UF07_STRT9</name>
<evidence type="ECO:0000256" key="2">
    <source>
        <dbReference type="SAM" id="SignalP"/>
    </source>
</evidence>
<evidence type="ECO:0000256" key="1">
    <source>
        <dbReference type="ARBA" id="ARBA00022729"/>
    </source>
</evidence>
<dbReference type="Gene3D" id="2.60.40.4070">
    <property type="match status" value="1"/>
</dbReference>
<dbReference type="InterPro" id="IPR011045">
    <property type="entry name" value="N2O_reductase_N"/>
</dbReference>
<evidence type="ECO:0000259" key="3">
    <source>
        <dbReference type="Pfam" id="PF13860"/>
    </source>
</evidence>
<dbReference type="Pfam" id="PF13860">
    <property type="entry name" value="FlgD_ig"/>
    <property type="match status" value="1"/>
</dbReference>
<feature type="chain" id="PRO_5028883734" description="FlgD/Vpr Ig-like domain-containing protein" evidence="2">
    <location>
        <begin position="36"/>
        <end position="1009"/>
    </location>
</feature>
<dbReference type="Proteomes" id="UP000005940">
    <property type="component" value="Chromosome"/>
</dbReference>
<protein>
    <recommendedName>
        <fullName evidence="3">FlgD/Vpr Ig-like domain-containing protein</fullName>
    </recommendedName>
</protein>
<dbReference type="InterPro" id="IPR028994">
    <property type="entry name" value="Integrin_alpha_N"/>
</dbReference>
<dbReference type="RefSeq" id="WP_052704628.1">
    <property type="nucleotide sequence ID" value="NZ_CP029159.1"/>
</dbReference>
<feature type="signal peptide" evidence="2">
    <location>
        <begin position="1"/>
        <end position="35"/>
    </location>
</feature>
<organism evidence="4 5">
    <name type="scientific">Streptomyces tsukubensis (strain DSM 42081 / NBRC 108919 / NRRL 18488 / 9993)</name>
    <dbReference type="NCBI Taxonomy" id="1114943"/>
    <lineage>
        <taxon>Bacteria</taxon>
        <taxon>Bacillati</taxon>
        <taxon>Actinomycetota</taxon>
        <taxon>Actinomycetes</taxon>
        <taxon>Kitasatosporales</taxon>
        <taxon>Streptomycetaceae</taxon>
        <taxon>Streptomyces</taxon>
    </lineage>
</organism>
<dbReference type="InterPro" id="IPR013517">
    <property type="entry name" value="FG-GAP"/>
</dbReference>
<keyword evidence="1 2" id="KW-0732">Signal</keyword>
<dbReference type="AlphaFoldDB" id="A0A7G3UF07"/>
<evidence type="ECO:0000313" key="4">
    <source>
        <dbReference type="EMBL" id="QKM68906.1"/>
    </source>
</evidence>
<feature type="domain" description="FlgD/Vpr Ig-like" evidence="3">
    <location>
        <begin position="676"/>
        <end position="739"/>
    </location>
</feature>
<reference evidence="4 5" key="1">
    <citation type="journal article" date="2012" name="J. Bacteriol.">
        <title>Draft genome of Streptomyces tsukubaensis NRRL 18488, the producer of the clinically important immunosuppressant tacrolimus (FK506).</title>
        <authorList>
            <person name="Barreiro C."/>
            <person name="Prieto C."/>
            <person name="Sola-Landa A."/>
            <person name="Solera E."/>
            <person name="Martinez-Castro M."/>
            <person name="Perez-Redondo R."/>
            <person name="Garcia-Estrada C."/>
            <person name="Aparicio J.F."/>
            <person name="Fernandez-Martinez L.T."/>
            <person name="Santos-Aberturas J."/>
            <person name="Salehi-Najafabadi Z."/>
            <person name="Rodriguez-Garcia A."/>
            <person name="Tauch A."/>
            <person name="Martin J.F."/>
        </authorList>
    </citation>
    <scope>NUCLEOTIDE SEQUENCE [LARGE SCALE GENOMIC DNA]</scope>
    <source>
        <strain evidence="5">DSM 42081 / NBRC 108919 / NRRL 18488 / 9993</strain>
    </source>
</reference>
<sequence>MQHHNGRSRTAIRRSVATAVTVALGAGLVTAVAPAATATTLQGIAAGEAVLPPQNPVLPDHITLHEAGPTGYSASLPGSNNRFWTDFATGETRSIGNYAGHSGLYAAQTTAPDGTRAVAVTNQATGERTLHSLPQGAFYTGLFTHDAIVVFRWDASQYVTSMTILRRAADGTTEETAVTGVPANSKFLPRHPSAVQTGFGAVISIWSGAQAKWHLDFTTARLTRVPEAGPYGYQLGRHHVITAYDHVTQKVTTLDTRTPDAAPVVTDLPAQERFESYYAELAVVGDSILVNRGGDSSRRLTRPGTKLLAVPIGNTGEPRELLPYATGEFAPAPDGSVLFTGGTGPKDWAVRRVTAAADGTLEMAVARGIPKTVAPIEGLAIGGGRLSYAVHTDGAPLRAVYSHDLSATDTGTPVIGARLAPAQLLSPVKGELHSPGDGRSAFVNGAGMQTVEPGRSASQYAPGTPPSLSEATGRYAILTDGDYPHWQYIQDSRTWSSGLIAHERPATAASVWGSTLWTPGKKAGSVVPYDLKTKKSGAELNTGSGCAPDHLQAVGRWLYWACGTTDAGVYDRTAAKNLPVTAGGKTKLGDGFVVREDGGKLALTNLHTGVTAPVATVPANAKWAVDKFGGHLAYVDAEQAIRVRTVDVPRSPVAVIESGDAPSQLVNAPQSRRWEGRWQLSRPAGSWSITVKDAAGNVVRTLAQNSIPQTGAQLAAAWDTRDSAGRTVRNGKYGVTLTVDGRVATSQWITVSGGPDVPRDYLADGIPEVVTRLGADLVAHQGLTKAATGGAVQRVSKGWKNITAVLPMGDMNNQRCDDLVVRNTAGELWRYEGACAGLPGPTSTKVRIGIGFAGFDTILPAGDLTGDGQGDLLGRKPDGKLYLYAVTPTGTLRSAGILSGSFKGLTLIAPGDLNGDGHGDLLARDAGGELWRYNGTGKKTLGVRTLVQKDWAVTSKTFSGVGDLNGDGNADLVSRDTAGRLWQHLGTGKGTLSAATQVGTGWQRYTSLH</sequence>
<dbReference type="Pfam" id="PF13517">
    <property type="entry name" value="FG-GAP_3"/>
    <property type="match status" value="1"/>
</dbReference>
<dbReference type="PANTHER" id="PTHR44103">
    <property type="entry name" value="PROPROTEIN CONVERTASE P"/>
    <property type="match status" value="1"/>
</dbReference>
<dbReference type="EMBL" id="CP029159">
    <property type="protein sequence ID" value="QKM68906.1"/>
    <property type="molecule type" value="Genomic_DNA"/>
</dbReference>
<keyword evidence="5" id="KW-1185">Reference proteome</keyword>
<evidence type="ECO:0000313" key="5">
    <source>
        <dbReference type="Proteomes" id="UP000005940"/>
    </source>
</evidence>